<organism evidence="4 5">
    <name type="scientific">Cerrena zonata</name>
    <dbReference type="NCBI Taxonomy" id="2478898"/>
    <lineage>
        <taxon>Eukaryota</taxon>
        <taxon>Fungi</taxon>
        <taxon>Dikarya</taxon>
        <taxon>Basidiomycota</taxon>
        <taxon>Agaricomycotina</taxon>
        <taxon>Agaricomycetes</taxon>
        <taxon>Polyporales</taxon>
        <taxon>Cerrenaceae</taxon>
        <taxon>Cerrena</taxon>
    </lineage>
</organism>
<feature type="region of interest" description="Disordered" evidence="1">
    <location>
        <begin position="502"/>
        <end position="528"/>
    </location>
</feature>
<dbReference type="InterPro" id="IPR008928">
    <property type="entry name" value="6-hairpin_glycosidase_sf"/>
</dbReference>
<evidence type="ECO:0000313" key="4">
    <source>
        <dbReference type="EMBL" id="KAK7688566.1"/>
    </source>
</evidence>
<dbReference type="EMBL" id="JASBNA010000010">
    <property type="protein sequence ID" value="KAK7688566.1"/>
    <property type="molecule type" value="Genomic_DNA"/>
</dbReference>
<keyword evidence="2" id="KW-1133">Transmembrane helix</keyword>
<evidence type="ECO:0000256" key="2">
    <source>
        <dbReference type="SAM" id="Phobius"/>
    </source>
</evidence>
<evidence type="ECO:0000256" key="1">
    <source>
        <dbReference type="SAM" id="MobiDB-lite"/>
    </source>
</evidence>
<dbReference type="InterPro" id="IPR005198">
    <property type="entry name" value="Glyco_hydro_76"/>
</dbReference>
<dbReference type="AlphaFoldDB" id="A0AAW0G5C8"/>
<keyword evidence="2" id="KW-0472">Membrane</keyword>
<dbReference type="PANTHER" id="PTHR47791">
    <property type="entry name" value="MEIOTICALLY UP-REGULATED GENE 191 PROTEIN"/>
    <property type="match status" value="1"/>
</dbReference>
<comment type="caution">
    <text evidence="4">The sequence shown here is derived from an EMBL/GenBank/DDBJ whole genome shotgun (WGS) entry which is preliminary data.</text>
</comment>
<name>A0AAW0G5C8_9APHY</name>
<accession>A0AAW0G5C8</accession>
<proteinExistence type="predicted"/>
<feature type="chain" id="PRO_5043429702" description="Glycoside hydrolase family 76 protein" evidence="3">
    <location>
        <begin position="20"/>
        <end position="562"/>
    </location>
</feature>
<protein>
    <recommendedName>
        <fullName evidence="6">Glycoside hydrolase family 76 protein</fullName>
    </recommendedName>
</protein>
<evidence type="ECO:0000256" key="3">
    <source>
        <dbReference type="SAM" id="SignalP"/>
    </source>
</evidence>
<keyword evidence="3" id="KW-0732">Signal</keyword>
<dbReference type="GO" id="GO:0005975">
    <property type="term" value="P:carbohydrate metabolic process"/>
    <property type="evidence" value="ECO:0007669"/>
    <property type="project" value="InterPro"/>
</dbReference>
<dbReference type="SUPFAM" id="SSF48208">
    <property type="entry name" value="Six-hairpin glycosidases"/>
    <property type="match status" value="1"/>
</dbReference>
<feature type="compositionally biased region" description="Polar residues" evidence="1">
    <location>
        <begin position="510"/>
        <end position="527"/>
    </location>
</feature>
<dbReference type="InterPro" id="IPR053169">
    <property type="entry name" value="MUG_Protein"/>
</dbReference>
<feature type="signal peptide" evidence="3">
    <location>
        <begin position="1"/>
        <end position="19"/>
    </location>
</feature>
<feature type="transmembrane region" description="Helical" evidence="2">
    <location>
        <begin position="426"/>
        <end position="448"/>
    </location>
</feature>
<gene>
    <name evidence="4" type="ORF">QCA50_008104</name>
</gene>
<dbReference type="Proteomes" id="UP001385951">
    <property type="component" value="Unassembled WGS sequence"/>
</dbReference>
<keyword evidence="5" id="KW-1185">Reference proteome</keyword>
<evidence type="ECO:0008006" key="6">
    <source>
        <dbReference type="Google" id="ProtNLM"/>
    </source>
</evidence>
<evidence type="ECO:0000313" key="5">
    <source>
        <dbReference type="Proteomes" id="UP001385951"/>
    </source>
</evidence>
<keyword evidence="2" id="KW-0812">Transmembrane</keyword>
<dbReference type="Gene3D" id="1.50.10.20">
    <property type="match status" value="1"/>
</dbReference>
<dbReference type="Pfam" id="PF03663">
    <property type="entry name" value="Glyco_hydro_76"/>
    <property type="match status" value="1"/>
</dbReference>
<dbReference type="PANTHER" id="PTHR47791:SF3">
    <property type="entry name" value="MEIOTICALLY UP-REGULATED GENE 191 PROTEIN"/>
    <property type="match status" value="1"/>
</dbReference>
<sequence>MPTIVNVLLLVAFLPLSLSQGYSVPSNWVNTTSSLSRAERVQLAQKVLDTLNTGYDTSAGQTSNLGFGQNANLLSAMAIHDSIISSKDNYNATTDRLTLTMPNLPPHTQGSVSNDPLMWGLTAIYAYRAYHERHFLDTAITIWDSLTVWMISPTDAQNGSHPLKNATFQSTCNGATIAGGVFYDIQKKNDVGVNAGTVGAYMALSAYLYEITSNRTYHDSADLTRAFIQTQLYNEIGHYVKDSLGLANCKYNNLVLTYNSGLYLEALSVFANATGNPTLAEQADQLALSSMMSSTWTGTNGVILEGPPNAADNSNFAAAYKGMLIRALFEHLSRRPRDSDIAKLISAFLTVQFNALLNNARNTTTNWYSPLWSGPPPVQMFPWGQLAAIDALNSAIGLTEDSASNPVPSASPPPVDNVHGKSHTGIIIGVTIGGFLLTLALGAAVFFLKSRRSHRSKEPCHLISIIKQHRSSLTTPEPFPPPLPAIDLAHSSKLREVIRQPPNVHPSRFSAESQEPPSSETPRSTGDSIHELLLLLTRALSRRPMRVVNGGSSIEPSQSGSV</sequence>
<reference evidence="4 5" key="1">
    <citation type="submission" date="2022-09" db="EMBL/GenBank/DDBJ databases">
        <authorList>
            <person name="Palmer J.M."/>
        </authorList>
    </citation>
    <scope>NUCLEOTIDE SEQUENCE [LARGE SCALE GENOMIC DNA]</scope>
    <source>
        <strain evidence="4 5">DSM 7382</strain>
    </source>
</reference>